<dbReference type="GO" id="GO:0005886">
    <property type="term" value="C:plasma membrane"/>
    <property type="evidence" value="ECO:0007669"/>
    <property type="project" value="UniProtKB-SubCell"/>
</dbReference>
<dbReference type="EMBL" id="NJBA01000001">
    <property type="protein sequence ID" value="OWP52957.1"/>
    <property type="molecule type" value="Genomic_DNA"/>
</dbReference>
<dbReference type="STRING" id="46680.GCA_000807755_05003"/>
<dbReference type="CDD" id="cd06261">
    <property type="entry name" value="TM_PBP2"/>
    <property type="match status" value="1"/>
</dbReference>
<dbReference type="eggNOG" id="COG1176">
    <property type="taxonomic scope" value="Bacteria"/>
</dbReference>
<dbReference type="Pfam" id="PF00528">
    <property type="entry name" value="BPD_transp_1"/>
    <property type="match status" value="1"/>
</dbReference>
<feature type="transmembrane region" description="Helical" evidence="8">
    <location>
        <begin position="159"/>
        <end position="186"/>
    </location>
</feature>
<dbReference type="GO" id="GO:0055085">
    <property type="term" value="P:transmembrane transport"/>
    <property type="evidence" value="ECO:0007669"/>
    <property type="project" value="InterPro"/>
</dbReference>
<evidence type="ECO:0000256" key="2">
    <source>
        <dbReference type="ARBA" id="ARBA00007069"/>
    </source>
</evidence>
<feature type="transmembrane region" description="Helical" evidence="8">
    <location>
        <begin position="266"/>
        <end position="290"/>
    </location>
</feature>
<evidence type="ECO:0000256" key="7">
    <source>
        <dbReference type="ARBA" id="ARBA00023136"/>
    </source>
</evidence>
<protein>
    <submittedName>
        <fullName evidence="10">ABC transporter permease</fullName>
    </submittedName>
</protein>
<evidence type="ECO:0000256" key="6">
    <source>
        <dbReference type="ARBA" id="ARBA00022989"/>
    </source>
</evidence>
<proteinExistence type="inferred from homology"/>
<comment type="similarity">
    <text evidence="2">Belongs to the binding-protein-dependent transport system permease family. CysTW subfamily.</text>
</comment>
<dbReference type="PROSITE" id="PS50928">
    <property type="entry name" value="ABC_TM1"/>
    <property type="match status" value="1"/>
</dbReference>
<keyword evidence="5 8" id="KW-0812">Transmembrane</keyword>
<evidence type="ECO:0000256" key="3">
    <source>
        <dbReference type="ARBA" id="ARBA00022448"/>
    </source>
</evidence>
<dbReference type="PANTHER" id="PTHR42929">
    <property type="entry name" value="INNER MEMBRANE ABC TRANSPORTER PERMEASE PROTEIN YDCU-RELATED-RELATED"/>
    <property type="match status" value="1"/>
</dbReference>
<accession>A0A246FF75</accession>
<evidence type="ECO:0000256" key="1">
    <source>
        <dbReference type="ARBA" id="ARBA00004651"/>
    </source>
</evidence>
<dbReference type="Proteomes" id="UP000198145">
    <property type="component" value="Unassembled WGS sequence"/>
</dbReference>
<dbReference type="PANTHER" id="PTHR42929:SF1">
    <property type="entry name" value="INNER MEMBRANE ABC TRANSPORTER PERMEASE PROTEIN YDCU-RELATED"/>
    <property type="match status" value="1"/>
</dbReference>
<reference evidence="10 11" key="1">
    <citation type="submission" date="2017-06" db="EMBL/GenBank/DDBJ databases">
        <title>Draft genome of Pseudomonas nitroreducens DF05.</title>
        <authorList>
            <person name="Iyer R."/>
        </authorList>
    </citation>
    <scope>NUCLEOTIDE SEQUENCE [LARGE SCALE GENOMIC DNA]</scope>
    <source>
        <strain evidence="10 11">DF05</strain>
    </source>
</reference>
<evidence type="ECO:0000256" key="5">
    <source>
        <dbReference type="ARBA" id="ARBA00022692"/>
    </source>
</evidence>
<dbReference type="InterPro" id="IPR035906">
    <property type="entry name" value="MetI-like_sf"/>
</dbReference>
<feature type="transmembrane region" description="Helical" evidence="8">
    <location>
        <begin position="85"/>
        <end position="106"/>
    </location>
</feature>
<comment type="subcellular location">
    <subcellularLocation>
        <location evidence="1 8">Cell membrane</location>
        <topology evidence="1 8">Multi-pass membrane protein</topology>
    </subcellularLocation>
</comment>
<evidence type="ECO:0000313" key="11">
    <source>
        <dbReference type="Proteomes" id="UP000198145"/>
    </source>
</evidence>
<sequence>MSMKESPTTRRLLLLSPVALTLLGLIAIPLAIMGYISLLPRNLYGGVDWHADWQIQSYVQLFFQEDFDGNLELNWVYAQALLRSLFQAGGTTLLCFLFGFPVALWMTSLSERSRNLMVLLITIPFWTNLLIRNYAWLIILREHGWIAQTVNALFPQAGGITLLYNDFAVCVGLVYSFLPFMILPIYSTLEKLDWRLVEAAYDLGANRWKALRRVILPLSMPGVIAGSLLVFVPSLGAFITPAILGGGKTLMIGNLIQQQFGTARNWPLGGSLSFLLLAIMLLALIAFALYSRRAAKAVHLGGANA</sequence>
<feature type="domain" description="ABC transmembrane type-1" evidence="9">
    <location>
        <begin position="81"/>
        <end position="287"/>
    </location>
</feature>
<name>A0A246FF75_PSENT</name>
<evidence type="ECO:0000256" key="4">
    <source>
        <dbReference type="ARBA" id="ARBA00022475"/>
    </source>
</evidence>
<keyword evidence="3 8" id="KW-0813">Transport</keyword>
<keyword evidence="6 8" id="KW-1133">Transmembrane helix</keyword>
<evidence type="ECO:0000256" key="8">
    <source>
        <dbReference type="RuleBase" id="RU363032"/>
    </source>
</evidence>
<dbReference type="Gene3D" id="1.10.3720.10">
    <property type="entry name" value="MetI-like"/>
    <property type="match status" value="1"/>
</dbReference>
<comment type="caution">
    <text evidence="10">The sequence shown here is derived from an EMBL/GenBank/DDBJ whole genome shotgun (WGS) entry which is preliminary data.</text>
</comment>
<dbReference type="AlphaFoldDB" id="A0A246FF75"/>
<dbReference type="SUPFAM" id="SSF161098">
    <property type="entry name" value="MetI-like"/>
    <property type="match status" value="1"/>
</dbReference>
<evidence type="ECO:0000259" key="9">
    <source>
        <dbReference type="PROSITE" id="PS50928"/>
    </source>
</evidence>
<organism evidence="10 11">
    <name type="scientific">Pseudomonas nitroreducens</name>
    <dbReference type="NCBI Taxonomy" id="46680"/>
    <lineage>
        <taxon>Bacteria</taxon>
        <taxon>Pseudomonadati</taxon>
        <taxon>Pseudomonadota</taxon>
        <taxon>Gammaproteobacteria</taxon>
        <taxon>Pseudomonadales</taxon>
        <taxon>Pseudomonadaceae</taxon>
        <taxon>Pseudomonas</taxon>
    </lineage>
</organism>
<feature type="transmembrane region" description="Helical" evidence="8">
    <location>
        <begin position="12"/>
        <end position="36"/>
    </location>
</feature>
<gene>
    <name evidence="10" type="ORF">CEG18_03700</name>
</gene>
<keyword evidence="4" id="KW-1003">Cell membrane</keyword>
<evidence type="ECO:0000313" key="10">
    <source>
        <dbReference type="EMBL" id="OWP52957.1"/>
    </source>
</evidence>
<keyword evidence="7 8" id="KW-0472">Membrane</keyword>
<dbReference type="InterPro" id="IPR000515">
    <property type="entry name" value="MetI-like"/>
</dbReference>
<feature type="transmembrane region" description="Helical" evidence="8">
    <location>
        <begin position="118"/>
        <end position="139"/>
    </location>
</feature>